<comment type="caution">
    <text evidence="2">The sequence shown here is derived from an EMBL/GenBank/DDBJ whole genome shotgun (WGS) entry which is preliminary data.</text>
</comment>
<dbReference type="PANTHER" id="PTHR33112">
    <property type="entry name" value="DOMAIN PROTEIN, PUTATIVE-RELATED"/>
    <property type="match status" value="1"/>
</dbReference>
<dbReference type="Pfam" id="PF06985">
    <property type="entry name" value="HET"/>
    <property type="match status" value="1"/>
</dbReference>
<dbReference type="OrthoDB" id="5362512at2759"/>
<sequence>MSRLLTGIDLKTLPKTFRHAVQISRRLGFRYLWIDALCILQDSIEDWRNEASKMGSVYEYSTCTIAAVWGRNSHSGCFNDRQPLKQYPCCVQLDSTGPLYLHDLDYVKDIHSENNVEGLGFSRRYESIPPLHTRAWVVQERFLAPRTIFFGSNVISWECREGTANELRPKIEREEHNPKECYQYFTNPLTPLQDEENRVAFYRNWNVFLWLYTAGRLTKEQDRLVALAGVVSQVEKHTGLTNIFGLWKELLPMELLWGRDLGPDGTLRIPPPKKTRAPSWSWASQDGPVNVEQSVGWESCVSEIVCETISSISIPTTKYPCISLLGHLVLFSGRIHTASVGINGYCELSHDEHKRKLEFTPDVPGAWEDDVKFDCYLLLVASTDSDEVFPGSVYEKGLVLSKRPSGRFARTGVFLNFLQTVDETGLFQKHRGERERITIE</sequence>
<keyword evidence="3" id="KW-1185">Reference proteome</keyword>
<organism evidence="2 3">
    <name type="scientific">Amylocarpus encephaloides</name>
    <dbReference type="NCBI Taxonomy" id="45428"/>
    <lineage>
        <taxon>Eukaryota</taxon>
        <taxon>Fungi</taxon>
        <taxon>Dikarya</taxon>
        <taxon>Ascomycota</taxon>
        <taxon>Pezizomycotina</taxon>
        <taxon>Leotiomycetes</taxon>
        <taxon>Helotiales</taxon>
        <taxon>Helotiales incertae sedis</taxon>
        <taxon>Amylocarpus</taxon>
    </lineage>
</organism>
<dbReference type="AlphaFoldDB" id="A0A9P8C0D6"/>
<evidence type="ECO:0000313" key="2">
    <source>
        <dbReference type="EMBL" id="KAG9229079.1"/>
    </source>
</evidence>
<dbReference type="InterPro" id="IPR010730">
    <property type="entry name" value="HET"/>
</dbReference>
<proteinExistence type="predicted"/>
<name>A0A9P8C0D6_9HELO</name>
<gene>
    <name evidence="2" type="ORF">BJ875DRAFT_475850</name>
</gene>
<evidence type="ECO:0000259" key="1">
    <source>
        <dbReference type="Pfam" id="PF06985"/>
    </source>
</evidence>
<reference evidence="2" key="1">
    <citation type="journal article" date="2021" name="IMA Fungus">
        <title>Genomic characterization of three marine fungi, including Emericellopsis atlantica sp. nov. with signatures of a generalist lifestyle and marine biomass degradation.</title>
        <authorList>
            <person name="Hagestad O.C."/>
            <person name="Hou L."/>
            <person name="Andersen J.H."/>
            <person name="Hansen E.H."/>
            <person name="Altermark B."/>
            <person name="Li C."/>
            <person name="Kuhnert E."/>
            <person name="Cox R.J."/>
            <person name="Crous P.W."/>
            <person name="Spatafora J.W."/>
            <person name="Lail K."/>
            <person name="Amirebrahimi M."/>
            <person name="Lipzen A."/>
            <person name="Pangilinan J."/>
            <person name="Andreopoulos W."/>
            <person name="Hayes R.D."/>
            <person name="Ng V."/>
            <person name="Grigoriev I.V."/>
            <person name="Jackson S.A."/>
            <person name="Sutton T.D.S."/>
            <person name="Dobson A.D.W."/>
            <person name="Rama T."/>
        </authorList>
    </citation>
    <scope>NUCLEOTIDE SEQUENCE</scope>
    <source>
        <strain evidence="2">TRa018bII</strain>
    </source>
</reference>
<dbReference type="PANTHER" id="PTHR33112:SF8">
    <property type="entry name" value="HETEROKARYON INCOMPATIBILITY DOMAIN-CONTAINING PROTEIN"/>
    <property type="match status" value="1"/>
</dbReference>
<dbReference type="Proteomes" id="UP000824998">
    <property type="component" value="Unassembled WGS sequence"/>
</dbReference>
<feature type="domain" description="Heterokaryon incompatibility" evidence="1">
    <location>
        <begin position="11"/>
        <end position="140"/>
    </location>
</feature>
<protein>
    <submittedName>
        <fullName evidence="2">Heterokaryon incompatibility protein-domain-containing protein</fullName>
    </submittedName>
</protein>
<evidence type="ECO:0000313" key="3">
    <source>
        <dbReference type="Proteomes" id="UP000824998"/>
    </source>
</evidence>
<accession>A0A9P8C0D6</accession>
<dbReference type="EMBL" id="MU251818">
    <property type="protein sequence ID" value="KAG9229079.1"/>
    <property type="molecule type" value="Genomic_DNA"/>
</dbReference>